<reference evidence="10" key="1">
    <citation type="journal article" date="2019" name="Int. J. Syst. Evol. Microbiol.">
        <title>The Global Catalogue of Microorganisms (GCM) 10K type strain sequencing project: providing services to taxonomists for standard genome sequencing and annotation.</title>
        <authorList>
            <consortium name="The Broad Institute Genomics Platform"/>
            <consortium name="The Broad Institute Genome Sequencing Center for Infectious Disease"/>
            <person name="Wu L."/>
            <person name="Ma J."/>
        </authorList>
    </citation>
    <scope>NUCLEOTIDE SEQUENCE [LARGE SCALE GENOMIC DNA]</scope>
    <source>
        <strain evidence="10">CGMCC 1.12477</strain>
    </source>
</reference>
<dbReference type="SUPFAM" id="SSF103473">
    <property type="entry name" value="MFS general substrate transporter"/>
    <property type="match status" value="1"/>
</dbReference>
<protein>
    <submittedName>
        <fullName evidence="9">MFS transporter</fullName>
    </submittedName>
</protein>
<name>A0ABW4TPD3_9ACTN</name>
<sequence>MSAPGFRSALASGAFRRLCLAHGLATVGQLVLTFAVGVHVLAETRSGIWVSVTVALAFAPYAACSALAGVLADRRSRSAVLASAAWVRAALAVVLVVGLATGWPVGVVVGVTALLAVAATPSYPALAAATPECVPDRDLPPANALVTCVENVTWVAGPGVFGLLVLAGVGTTKTVLVAAGLFAVAGALAGPVGLHRPARVQQTGWLRDLVVGVTTTARQPGIRRPMGLAVLDNFLYGYLVVALVLLAAAAPDAEGRLGLLNASLTAGALASMVVVNRWTRGERTALVLLWTLLAFCAALVLLGAVGATALGVLLVGLAGGTTLVAEVAAVTLLQRATDQGTLARVFGIYDQLNVGAIALGSLIAGPLSAVAGPGGGLVVVACVGAALTAPALLARHRHDPGDVESQTVDRRQPAARPA</sequence>
<feature type="transmembrane region" description="Helical" evidence="8">
    <location>
        <begin position="107"/>
        <end position="130"/>
    </location>
</feature>
<dbReference type="RefSeq" id="WP_343918381.1">
    <property type="nucleotide sequence ID" value="NZ_BAAAJT010000002.1"/>
</dbReference>
<keyword evidence="4 8" id="KW-0812">Transmembrane</keyword>
<keyword evidence="3" id="KW-1003">Cell membrane</keyword>
<evidence type="ECO:0000313" key="9">
    <source>
        <dbReference type="EMBL" id="MFD1947359.1"/>
    </source>
</evidence>
<keyword evidence="10" id="KW-1185">Reference proteome</keyword>
<evidence type="ECO:0000313" key="10">
    <source>
        <dbReference type="Proteomes" id="UP001597351"/>
    </source>
</evidence>
<proteinExistence type="predicted"/>
<dbReference type="Proteomes" id="UP001597351">
    <property type="component" value="Unassembled WGS sequence"/>
</dbReference>
<feature type="transmembrane region" description="Helical" evidence="8">
    <location>
        <begin position="312"/>
        <end position="333"/>
    </location>
</feature>
<evidence type="ECO:0000256" key="7">
    <source>
        <dbReference type="SAM" id="MobiDB-lite"/>
    </source>
</evidence>
<feature type="transmembrane region" description="Helical" evidence="8">
    <location>
        <begin position="20"/>
        <end position="42"/>
    </location>
</feature>
<dbReference type="PANTHER" id="PTHR23513:SF18">
    <property type="entry name" value="INTEGRAL MEMBRANE PROTEIN"/>
    <property type="match status" value="1"/>
</dbReference>
<evidence type="ECO:0000256" key="4">
    <source>
        <dbReference type="ARBA" id="ARBA00022692"/>
    </source>
</evidence>
<organism evidence="9 10">
    <name type="scientific">Nocardioides aestuarii</name>
    <dbReference type="NCBI Taxonomy" id="252231"/>
    <lineage>
        <taxon>Bacteria</taxon>
        <taxon>Bacillati</taxon>
        <taxon>Actinomycetota</taxon>
        <taxon>Actinomycetes</taxon>
        <taxon>Propionibacteriales</taxon>
        <taxon>Nocardioidaceae</taxon>
        <taxon>Nocardioides</taxon>
    </lineage>
</organism>
<feature type="transmembrane region" description="Helical" evidence="8">
    <location>
        <begin position="48"/>
        <end position="72"/>
    </location>
</feature>
<feature type="transmembrane region" description="Helical" evidence="8">
    <location>
        <begin position="256"/>
        <end position="275"/>
    </location>
</feature>
<comment type="subcellular location">
    <subcellularLocation>
        <location evidence="1">Cell membrane</location>
        <topology evidence="1">Multi-pass membrane protein</topology>
    </subcellularLocation>
</comment>
<evidence type="ECO:0000256" key="3">
    <source>
        <dbReference type="ARBA" id="ARBA00022475"/>
    </source>
</evidence>
<dbReference type="PANTHER" id="PTHR23513">
    <property type="entry name" value="INTEGRAL MEMBRANE EFFLUX PROTEIN-RELATED"/>
    <property type="match status" value="1"/>
</dbReference>
<feature type="transmembrane region" description="Helical" evidence="8">
    <location>
        <begin position="175"/>
        <end position="194"/>
    </location>
</feature>
<dbReference type="InterPro" id="IPR010290">
    <property type="entry name" value="TM_effector"/>
</dbReference>
<accession>A0ABW4TPD3</accession>
<gene>
    <name evidence="9" type="ORF">ACFSDE_11210</name>
</gene>
<feature type="transmembrane region" description="Helical" evidence="8">
    <location>
        <begin position="345"/>
        <end position="364"/>
    </location>
</feature>
<dbReference type="InterPro" id="IPR036259">
    <property type="entry name" value="MFS_trans_sf"/>
</dbReference>
<dbReference type="Gene3D" id="1.20.1250.20">
    <property type="entry name" value="MFS general substrate transporter like domains"/>
    <property type="match status" value="1"/>
</dbReference>
<dbReference type="EMBL" id="JBHUGD010000003">
    <property type="protein sequence ID" value="MFD1947359.1"/>
    <property type="molecule type" value="Genomic_DNA"/>
</dbReference>
<keyword evidence="5 8" id="KW-1133">Transmembrane helix</keyword>
<evidence type="ECO:0000256" key="5">
    <source>
        <dbReference type="ARBA" id="ARBA00022989"/>
    </source>
</evidence>
<evidence type="ECO:0000256" key="1">
    <source>
        <dbReference type="ARBA" id="ARBA00004651"/>
    </source>
</evidence>
<evidence type="ECO:0000256" key="2">
    <source>
        <dbReference type="ARBA" id="ARBA00022448"/>
    </source>
</evidence>
<feature type="transmembrane region" description="Helical" evidence="8">
    <location>
        <begin position="370"/>
        <end position="393"/>
    </location>
</feature>
<dbReference type="CDD" id="cd06173">
    <property type="entry name" value="MFS_MefA_like"/>
    <property type="match status" value="1"/>
</dbReference>
<feature type="transmembrane region" description="Helical" evidence="8">
    <location>
        <begin position="228"/>
        <end position="250"/>
    </location>
</feature>
<evidence type="ECO:0000256" key="8">
    <source>
        <dbReference type="SAM" id="Phobius"/>
    </source>
</evidence>
<keyword evidence="2" id="KW-0813">Transport</keyword>
<feature type="transmembrane region" description="Helical" evidence="8">
    <location>
        <begin position="142"/>
        <end position="169"/>
    </location>
</feature>
<feature type="region of interest" description="Disordered" evidence="7">
    <location>
        <begin position="398"/>
        <end position="418"/>
    </location>
</feature>
<dbReference type="Pfam" id="PF05977">
    <property type="entry name" value="MFS_3"/>
    <property type="match status" value="1"/>
</dbReference>
<keyword evidence="6 8" id="KW-0472">Membrane</keyword>
<evidence type="ECO:0000256" key="6">
    <source>
        <dbReference type="ARBA" id="ARBA00023136"/>
    </source>
</evidence>
<comment type="caution">
    <text evidence="9">The sequence shown here is derived from an EMBL/GenBank/DDBJ whole genome shotgun (WGS) entry which is preliminary data.</text>
</comment>
<feature type="transmembrane region" description="Helical" evidence="8">
    <location>
        <begin position="79"/>
        <end position="101"/>
    </location>
</feature>
<feature type="transmembrane region" description="Helical" evidence="8">
    <location>
        <begin position="287"/>
        <end position="306"/>
    </location>
</feature>